<keyword evidence="2" id="KW-1185">Reference proteome</keyword>
<dbReference type="InterPro" id="IPR016181">
    <property type="entry name" value="Acyl_CoA_acyltransferase"/>
</dbReference>
<name>A0A9P7AKX4_9AGAM</name>
<reference evidence="1" key="1">
    <citation type="journal article" date="2020" name="New Phytol.">
        <title>Comparative genomics reveals dynamic genome evolution in host specialist ectomycorrhizal fungi.</title>
        <authorList>
            <person name="Lofgren L.A."/>
            <person name="Nguyen N.H."/>
            <person name="Vilgalys R."/>
            <person name="Ruytinx J."/>
            <person name="Liao H.L."/>
            <person name="Branco S."/>
            <person name="Kuo A."/>
            <person name="LaButti K."/>
            <person name="Lipzen A."/>
            <person name="Andreopoulos W."/>
            <person name="Pangilinan J."/>
            <person name="Riley R."/>
            <person name="Hundley H."/>
            <person name="Na H."/>
            <person name="Barry K."/>
            <person name="Grigoriev I.V."/>
            <person name="Stajich J.E."/>
            <person name="Kennedy P.G."/>
        </authorList>
    </citation>
    <scope>NUCLEOTIDE SEQUENCE</scope>
    <source>
        <strain evidence="1">S12</strain>
    </source>
</reference>
<evidence type="ECO:0000313" key="1">
    <source>
        <dbReference type="EMBL" id="KAG1790906.1"/>
    </source>
</evidence>
<proteinExistence type="predicted"/>
<protein>
    <recommendedName>
        <fullName evidence="3">N-acetyltransferase domain-containing protein</fullName>
    </recommendedName>
</protein>
<comment type="caution">
    <text evidence="1">The sequence shown here is derived from an EMBL/GenBank/DDBJ whole genome shotgun (WGS) entry which is preliminary data.</text>
</comment>
<accession>A0A9P7AKX4</accession>
<evidence type="ECO:0000313" key="2">
    <source>
        <dbReference type="Proteomes" id="UP000719766"/>
    </source>
</evidence>
<dbReference type="Gene3D" id="3.40.630.30">
    <property type="match status" value="1"/>
</dbReference>
<organism evidence="1 2">
    <name type="scientific">Suillus plorans</name>
    <dbReference type="NCBI Taxonomy" id="116603"/>
    <lineage>
        <taxon>Eukaryota</taxon>
        <taxon>Fungi</taxon>
        <taxon>Dikarya</taxon>
        <taxon>Basidiomycota</taxon>
        <taxon>Agaricomycotina</taxon>
        <taxon>Agaricomycetes</taxon>
        <taxon>Agaricomycetidae</taxon>
        <taxon>Boletales</taxon>
        <taxon>Suillineae</taxon>
        <taxon>Suillaceae</taxon>
        <taxon>Suillus</taxon>
    </lineage>
</organism>
<sequence>MLPVTPPTSYLALLDCPTSPSNASISYQIRVGSEISEDTLKSCADLFSSHYGIWGDQASTISKYTIAGKNVRMTSAKLRAQCLSHPENTVLVTCYLQVEHEHPQLYGHAFATVWDYGKNKVGWVTQLVVHKAVRQRYIATQLLQALKFHALFSDVDIVGLASSHPASCNALAKYAAANINNVNLDFIHEHAKGILESSPISYLKAAQLRGTLFQDNCDNKAISSVFTEFYIDHTEPLAVLQQYKKRGRWCLGELLDGHEFLAIFPIAVGLESYY</sequence>
<dbReference type="OrthoDB" id="2019666at2759"/>
<dbReference type="GeneID" id="64593188"/>
<dbReference type="Proteomes" id="UP000719766">
    <property type="component" value="Unassembled WGS sequence"/>
</dbReference>
<dbReference type="RefSeq" id="XP_041157834.1">
    <property type="nucleotide sequence ID" value="XM_041299424.1"/>
</dbReference>
<dbReference type="AlphaFoldDB" id="A0A9P7AKX4"/>
<gene>
    <name evidence="1" type="ORF">HD556DRAFT_1295089</name>
</gene>
<evidence type="ECO:0008006" key="3">
    <source>
        <dbReference type="Google" id="ProtNLM"/>
    </source>
</evidence>
<dbReference type="EMBL" id="JABBWE010000046">
    <property type="protein sequence ID" value="KAG1790906.1"/>
    <property type="molecule type" value="Genomic_DNA"/>
</dbReference>
<dbReference type="SUPFAM" id="SSF55729">
    <property type="entry name" value="Acyl-CoA N-acyltransferases (Nat)"/>
    <property type="match status" value="1"/>
</dbReference>